<feature type="domain" description="FHA" evidence="2">
    <location>
        <begin position="21"/>
        <end position="70"/>
    </location>
</feature>
<proteinExistence type="predicted"/>
<dbReference type="InterPro" id="IPR008984">
    <property type="entry name" value="SMAD_FHA_dom_sf"/>
</dbReference>
<dbReference type="CDD" id="cd22671">
    <property type="entry name" value="FHA_APTX-like"/>
    <property type="match status" value="1"/>
</dbReference>
<dbReference type="Pfam" id="PF00498">
    <property type="entry name" value="FHA"/>
    <property type="match status" value="1"/>
</dbReference>
<feature type="compositionally biased region" description="Polar residues" evidence="1">
    <location>
        <begin position="130"/>
        <end position="150"/>
    </location>
</feature>
<keyword evidence="4" id="KW-1185">Reference proteome</keyword>
<dbReference type="SUPFAM" id="SSF49879">
    <property type="entry name" value="SMAD/FHA domain"/>
    <property type="match status" value="1"/>
</dbReference>
<dbReference type="InterPro" id="IPR000253">
    <property type="entry name" value="FHA_dom"/>
</dbReference>
<evidence type="ECO:0000313" key="3">
    <source>
        <dbReference type="EMBL" id="CDH52967.1"/>
    </source>
</evidence>
<dbReference type="Gene3D" id="2.60.200.20">
    <property type="match status" value="1"/>
</dbReference>
<gene>
    <name evidence="3" type="ORF">LCOR_04386.1</name>
</gene>
<dbReference type="EMBL" id="CBTN010000015">
    <property type="protein sequence ID" value="CDH52967.1"/>
    <property type="molecule type" value="Genomic_DNA"/>
</dbReference>
<evidence type="ECO:0000259" key="2">
    <source>
        <dbReference type="PROSITE" id="PS50006"/>
    </source>
</evidence>
<dbReference type="OrthoDB" id="2257756at2759"/>
<comment type="caution">
    <text evidence="3">The sequence shown here is derived from an EMBL/GenBank/DDBJ whole genome shotgun (WGS) entry which is preliminary data.</text>
</comment>
<dbReference type="AlphaFoldDB" id="A0A068RTN1"/>
<organism evidence="3 4">
    <name type="scientific">Lichtheimia corymbifera JMRC:FSU:9682</name>
    <dbReference type="NCBI Taxonomy" id="1263082"/>
    <lineage>
        <taxon>Eukaryota</taxon>
        <taxon>Fungi</taxon>
        <taxon>Fungi incertae sedis</taxon>
        <taxon>Mucoromycota</taxon>
        <taxon>Mucoromycotina</taxon>
        <taxon>Mucoromycetes</taxon>
        <taxon>Mucorales</taxon>
        <taxon>Lichtheimiaceae</taxon>
        <taxon>Lichtheimia</taxon>
    </lineage>
</organism>
<feature type="region of interest" description="Disordered" evidence="1">
    <location>
        <begin position="105"/>
        <end position="150"/>
    </location>
</feature>
<evidence type="ECO:0000313" key="4">
    <source>
        <dbReference type="Proteomes" id="UP000027586"/>
    </source>
</evidence>
<protein>
    <recommendedName>
        <fullName evidence="2">FHA domain-containing protein</fullName>
    </recommendedName>
</protein>
<sequence>MTSLIDLRNGHQITLHEEEPFILGRGNPDHLEILNPHVSRKQVRISLLEDGRCFIERLAPNPSLLNGKQLPLRKEIQIFNGDIINLIPKDLGFKVITSDTREEIVPDIGSHERDTQDSYATQEVHGSIENEGQSSSDESSLLGNASWSDE</sequence>
<dbReference type="Proteomes" id="UP000027586">
    <property type="component" value="Unassembled WGS sequence"/>
</dbReference>
<reference evidence="3" key="1">
    <citation type="submission" date="2013-08" db="EMBL/GenBank/DDBJ databases">
        <title>Gene expansion shapes genome architecture in the human pathogen Lichtheimia corymbifera: an evolutionary genomics analysis in the ancient terrestrial Mucorales (Mucoromycotina).</title>
        <authorList>
            <person name="Schwartze V.U."/>
            <person name="Winter S."/>
            <person name="Shelest E."/>
            <person name="Marcet-Houben M."/>
            <person name="Horn F."/>
            <person name="Wehner S."/>
            <person name="Hoffmann K."/>
            <person name="Riege K."/>
            <person name="Sammeth M."/>
            <person name="Nowrousian M."/>
            <person name="Valiante V."/>
            <person name="Linde J."/>
            <person name="Jacobsen I.D."/>
            <person name="Marz M."/>
            <person name="Brakhage A.A."/>
            <person name="Gabaldon T."/>
            <person name="Bocker S."/>
            <person name="Voigt K."/>
        </authorList>
    </citation>
    <scope>NUCLEOTIDE SEQUENCE [LARGE SCALE GENOMIC DNA]</scope>
    <source>
        <strain evidence="3">FSU 9682</strain>
    </source>
</reference>
<accession>A0A068RTN1</accession>
<evidence type="ECO:0000256" key="1">
    <source>
        <dbReference type="SAM" id="MobiDB-lite"/>
    </source>
</evidence>
<dbReference type="PROSITE" id="PS50006">
    <property type="entry name" value="FHA_DOMAIN"/>
    <property type="match status" value="1"/>
</dbReference>
<name>A0A068RTN1_9FUNG</name>
<feature type="compositionally biased region" description="Basic and acidic residues" evidence="1">
    <location>
        <begin position="105"/>
        <end position="116"/>
    </location>
</feature>
<dbReference type="VEuPathDB" id="FungiDB:LCOR_04386.1"/>